<dbReference type="AlphaFoldDB" id="A0A9X2RLI1"/>
<sequence length="319" mass="35181">MTTAFAAPAPAVASAVAVADADADFAAITADAHTNTFHPGAFDWSLARTPEELAFLSRLCFEEPGHEEASIAYLTKELAQLAEIERHVAAVMALVLAELQADDSPLNRGDDLHYALSCFAAEETQHANTFYRYVRTLSGHDLKLGDNLFAERFALYQGPQSPWVKLAALCCSAYVGESVITVFERRTELMDPRHARFFTDLLYKHGLDEARHIKVDHLVMNVVIPGFSDADKAAMRELLDATENYNRELAARFSASVIGEFGFDYTAGNVAHEIQMQLTQMFAAHSHGEDGVYRSVDDGLDPRARLLIKEFTDAEAVHA</sequence>
<reference evidence="1" key="1">
    <citation type="submission" date="2022-06" db="EMBL/GenBank/DDBJ databases">
        <title>WGS of actinobacteria.</title>
        <authorList>
            <person name="Thawai C."/>
        </authorList>
    </citation>
    <scope>NUCLEOTIDE SEQUENCE</scope>
    <source>
        <strain evidence="1">AA8</strain>
    </source>
</reference>
<name>A0A9X2RLI1_9ACTN</name>
<comment type="caution">
    <text evidence="1">The sequence shown here is derived from an EMBL/GenBank/DDBJ whole genome shotgun (WGS) entry which is preliminary data.</text>
</comment>
<dbReference type="SUPFAM" id="SSF47240">
    <property type="entry name" value="Ferritin-like"/>
    <property type="match status" value="1"/>
</dbReference>
<gene>
    <name evidence="1" type="ORF">NQU55_14415</name>
</gene>
<dbReference type="Proteomes" id="UP001142374">
    <property type="component" value="Unassembled WGS sequence"/>
</dbReference>
<dbReference type="InterPro" id="IPR012348">
    <property type="entry name" value="RNR-like"/>
</dbReference>
<protein>
    <submittedName>
        <fullName evidence="1">Uncharacterized protein</fullName>
    </submittedName>
</protein>
<evidence type="ECO:0000313" key="1">
    <source>
        <dbReference type="EMBL" id="MCQ8770952.1"/>
    </source>
</evidence>
<dbReference type="Gene3D" id="1.10.620.20">
    <property type="entry name" value="Ribonucleotide Reductase, subunit A"/>
    <property type="match status" value="1"/>
</dbReference>
<dbReference type="GO" id="GO:0016491">
    <property type="term" value="F:oxidoreductase activity"/>
    <property type="evidence" value="ECO:0007669"/>
    <property type="project" value="InterPro"/>
</dbReference>
<proteinExistence type="predicted"/>
<dbReference type="InterPro" id="IPR009078">
    <property type="entry name" value="Ferritin-like_SF"/>
</dbReference>
<organism evidence="1 2">
    <name type="scientific">Streptomyces telluris</name>
    <dbReference type="NCBI Taxonomy" id="2720021"/>
    <lineage>
        <taxon>Bacteria</taxon>
        <taxon>Bacillati</taxon>
        <taxon>Actinomycetota</taxon>
        <taxon>Actinomycetes</taxon>
        <taxon>Kitasatosporales</taxon>
        <taxon>Streptomycetaceae</taxon>
        <taxon>Streptomyces</taxon>
    </lineage>
</organism>
<evidence type="ECO:0000313" key="2">
    <source>
        <dbReference type="Proteomes" id="UP001142374"/>
    </source>
</evidence>
<dbReference type="RefSeq" id="WP_256790638.1">
    <property type="nucleotide sequence ID" value="NZ_JANIID010000010.1"/>
</dbReference>
<accession>A0A9X2RLI1</accession>
<keyword evidence="2" id="KW-1185">Reference proteome</keyword>
<dbReference type="EMBL" id="JANIID010000010">
    <property type="protein sequence ID" value="MCQ8770952.1"/>
    <property type="molecule type" value="Genomic_DNA"/>
</dbReference>